<dbReference type="Pfam" id="PF00005">
    <property type="entry name" value="ABC_tran"/>
    <property type="match status" value="1"/>
</dbReference>
<evidence type="ECO:0000259" key="8">
    <source>
        <dbReference type="PROSITE" id="PS50893"/>
    </source>
</evidence>
<feature type="transmembrane region" description="Helical" evidence="7">
    <location>
        <begin position="182"/>
        <end position="206"/>
    </location>
</feature>
<organism evidence="9 10">
    <name type="scientific">Candidatus Enterenecus faecium</name>
    <dbReference type="NCBI Taxonomy" id="2840780"/>
    <lineage>
        <taxon>Bacteria</taxon>
        <taxon>Bacillati</taxon>
        <taxon>Bacillota</taxon>
        <taxon>Clostridia</taxon>
        <taxon>Eubacteriales</taxon>
        <taxon>Candidatus Enterenecus</taxon>
    </lineage>
</organism>
<proteinExistence type="predicted"/>
<keyword evidence="4 9" id="KW-0067">ATP-binding</keyword>
<evidence type="ECO:0000313" key="9">
    <source>
        <dbReference type="EMBL" id="HIQ60751.1"/>
    </source>
</evidence>
<reference evidence="9" key="2">
    <citation type="journal article" date="2021" name="PeerJ">
        <title>Extensive microbial diversity within the chicken gut microbiome revealed by metagenomics and culture.</title>
        <authorList>
            <person name="Gilroy R."/>
            <person name="Ravi A."/>
            <person name="Getino M."/>
            <person name="Pursley I."/>
            <person name="Horton D.L."/>
            <person name="Alikhan N.F."/>
            <person name="Baker D."/>
            <person name="Gharbi K."/>
            <person name="Hall N."/>
            <person name="Watson M."/>
            <person name="Adriaenssens E.M."/>
            <person name="Foster-Nyarko E."/>
            <person name="Jarju S."/>
            <person name="Secka A."/>
            <person name="Antonio M."/>
            <person name="Oren A."/>
            <person name="Chaudhuri R.R."/>
            <person name="La Ragione R."/>
            <person name="Hildebrand F."/>
            <person name="Pallen M.J."/>
        </authorList>
    </citation>
    <scope>NUCLEOTIDE SEQUENCE</scope>
    <source>
        <strain evidence="9">ChiGjej2B2-12916</strain>
    </source>
</reference>
<comment type="subcellular location">
    <subcellularLocation>
        <location evidence="1">Cell membrane</location>
        <topology evidence="1">Multi-pass membrane protein</topology>
    </subcellularLocation>
</comment>
<feature type="transmembrane region" description="Helical" evidence="7">
    <location>
        <begin position="277"/>
        <end position="299"/>
    </location>
</feature>
<name>A0A9D0YSX3_9FIRM</name>
<dbReference type="InterPro" id="IPR039421">
    <property type="entry name" value="Type_1_exporter"/>
</dbReference>
<dbReference type="SMART" id="SM00382">
    <property type="entry name" value="AAA"/>
    <property type="match status" value="1"/>
</dbReference>
<dbReference type="GO" id="GO:0005524">
    <property type="term" value="F:ATP binding"/>
    <property type="evidence" value="ECO:0007669"/>
    <property type="project" value="UniProtKB-KW"/>
</dbReference>
<dbReference type="GO" id="GO:0005886">
    <property type="term" value="C:plasma membrane"/>
    <property type="evidence" value="ECO:0007669"/>
    <property type="project" value="UniProtKB-SubCell"/>
</dbReference>
<feature type="transmembrane region" description="Helical" evidence="7">
    <location>
        <begin position="151"/>
        <end position="170"/>
    </location>
</feature>
<evidence type="ECO:0000256" key="6">
    <source>
        <dbReference type="ARBA" id="ARBA00023136"/>
    </source>
</evidence>
<dbReference type="InterPro" id="IPR017871">
    <property type="entry name" value="ABC_transporter-like_CS"/>
</dbReference>
<dbReference type="Proteomes" id="UP000886879">
    <property type="component" value="Unassembled WGS sequence"/>
</dbReference>
<dbReference type="GO" id="GO:0015421">
    <property type="term" value="F:ABC-type oligopeptide transporter activity"/>
    <property type="evidence" value="ECO:0007669"/>
    <property type="project" value="TreeGrafter"/>
</dbReference>
<dbReference type="InterPro" id="IPR003439">
    <property type="entry name" value="ABC_transporter-like_ATP-bd"/>
</dbReference>
<dbReference type="PANTHER" id="PTHR43394:SF1">
    <property type="entry name" value="ATP-BINDING CASSETTE SUB-FAMILY B MEMBER 10, MITOCHONDRIAL"/>
    <property type="match status" value="1"/>
</dbReference>
<dbReference type="InterPro" id="IPR036640">
    <property type="entry name" value="ABC1_TM_sf"/>
</dbReference>
<dbReference type="AlphaFoldDB" id="A0A9D0YSX3"/>
<feature type="domain" description="ABC transporter" evidence="8">
    <location>
        <begin position="374"/>
        <end position="612"/>
    </location>
</feature>
<evidence type="ECO:0000256" key="2">
    <source>
        <dbReference type="ARBA" id="ARBA00022692"/>
    </source>
</evidence>
<reference evidence="9" key="1">
    <citation type="submission" date="2020-10" db="EMBL/GenBank/DDBJ databases">
        <authorList>
            <person name="Gilroy R."/>
        </authorList>
    </citation>
    <scope>NUCLEOTIDE SEQUENCE</scope>
    <source>
        <strain evidence="9">ChiGjej2B2-12916</strain>
    </source>
</reference>
<sequence length="622" mass="70108">MEKNKSWGESLRLTLRGWRIWWKLRPTLLVSIALSSVVKAVTPYTTIYFSARIIGELSQGRDPQVLTWWVGLLLGVTAGLLLLGGALSRWVTWEKEQAYVWDDKLNMDKMMDLDYALIQKKEIYDLYEQVWQNFRWGGWGMCNLLKYFSDGLTYALQVVVGAILSVGLVARQIPSAHDLAFLNHPLCLVAMVAAMLGVAFLSPVCANRSNAYWGMNGEEMRLGNRIFSRFGFDCNHSRRSLDMRIYEQQPNVCQVYLLQHGTFSTDSQMARWGRGPMGLWAAAGKGISALLTGVVYLYVCLKAWAGAFGVDGITQYVGAVTTLFAGVAGLMETLGELQCNARYLSVSLEFLDVENQMYQGSLTTEKRSDRNYQVEFRDVSFRYPDSEAWALRHVNLKFQVGSRLAVVGENGSGKSTFIKLLCRLYDPTEGEILLNGIDIRKYQYPDYIALFSVVFQDFHLLALPLGQNVAGRTQYDRERVAQCLTQAGVMDRVEKMDQGLDTYLYKDLEKKGVEVSGGEAQKIAIARALYKDAPFIILDEPTAALDPIAEAEVYSKFDQIAGDKTAVYISHRLSSCKFCDDIVVFDHGHIVQQGSHQHLVEAEGMYAQLWQAQAQYYQKQEG</sequence>
<dbReference type="EMBL" id="DVFO01000038">
    <property type="protein sequence ID" value="HIQ60751.1"/>
    <property type="molecule type" value="Genomic_DNA"/>
</dbReference>
<evidence type="ECO:0000313" key="10">
    <source>
        <dbReference type="Proteomes" id="UP000886879"/>
    </source>
</evidence>
<dbReference type="PANTHER" id="PTHR43394">
    <property type="entry name" value="ATP-DEPENDENT PERMEASE MDL1, MITOCHONDRIAL"/>
    <property type="match status" value="1"/>
</dbReference>
<evidence type="ECO:0000256" key="3">
    <source>
        <dbReference type="ARBA" id="ARBA00022741"/>
    </source>
</evidence>
<dbReference type="PROSITE" id="PS50893">
    <property type="entry name" value="ABC_TRANSPORTER_2"/>
    <property type="match status" value="1"/>
</dbReference>
<protein>
    <submittedName>
        <fullName evidence="9">ABC transporter ATP-binding protein</fullName>
    </submittedName>
</protein>
<evidence type="ECO:0000256" key="7">
    <source>
        <dbReference type="SAM" id="Phobius"/>
    </source>
</evidence>
<dbReference type="Gene3D" id="3.40.50.300">
    <property type="entry name" value="P-loop containing nucleotide triphosphate hydrolases"/>
    <property type="match status" value="1"/>
</dbReference>
<dbReference type="GO" id="GO:0016887">
    <property type="term" value="F:ATP hydrolysis activity"/>
    <property type="evidence" value="ECO:0007669"/>
    <property type="project" value="InterPro"/>
</dbReference>
<evidence type="ECO:0000256" key="1">
    <source>
        <dbReference type="ARBA" id="ARBA00004651"/>
    </source>
</evidence>
<accession>A0A9D0YSX3</accession>
<evidence type="ECO:0000256" key="4">
    <source>
        <dbReference type="ARBA" id="ARBA00022840"/>
    </source>
</evidence>
<keyword evidence="3" id="KW-0547">Nucleotide-binding</keyword>
<feature type="transmembrane region" description="Helical" evidence="7">
    <location>
        <begin position="66"/>
        <end position="87"/>
    </location>
</feature>
<keyword evidence="6 7" id="KW-0472">Membrane</keyword>
<comment type="caution">
    <text evidence="9">The sequence shown here is derived from an EMBL/GenBank/DDBJ whole genome shotgun (WGS) entry which is preliminary data.</text>
</comment>
<gene>
    <name evidence="9" type="ORF">IAD31_04030</name>
</gene>
<dbReference type="SUPFAM" id="SSF90123">
    <property type="entry name" value="ABC transporter transmembrane region"/>
    <property type="match status" value="1"/>
</dbReference>
<dbReference type="InterPro" id="IPR027417">
    <property type="entry name" value="P-loop_NTPase"/>
</dbReference>
<dbReference type="PROSITE" id="PS00211">
    <property type="entry name" value="ABC_TRANSPORTER_1"/>
    <property type="match status" value="1"/>
</dbReference>
<evidence type="ECO:0000256" key="5">
    <source>
        <dbReference type="ARBA" id="ARBA00022989"/>
    </source>
</evidence>
<dbReference type="InterPro" id="IPR003593">
    <property type="entry name" value="AAA+_ATPase"/>
</dbReference>
<keyword evidence="5 7" id="KW-1133">Transmembrane helix</keyword>
<dbReference type="SUPFAM" id="SSF52540">
    <property type="entry name" value="P-loop containing nucleoside triphosphate hydrolases"/>
    <property type="match status" value="1"/>
</dbReference>
<keyword evidence="2 7" id="KW-0812">Transmembrane</keyword>